<dbReference type="CDD" id="cd17260">
    <property type="entry name" value="RMtype1_S_EcoEI-TRD1-CR1_like"/>
    <property type="match status" value="1"/>
</dbReference>
<dbReference type="GO" id="GO:0009307">
    <property type="term" value="P:DNA restriction-modification system"/>
    <property type="evidence" value="ECO:0007669"/>
    <property type="project" value="UniProtKB-KW"/>
</dbReference>
<keyword evidence="5" id="KW-0378">Hydrolase</keyword>
<comment type="similarity">
    <text evidence="1">Belongs to the type-I restriction system S methylase family.</text>
</comment>
<reference evidence="5" key="1">
    <citation type="submission" date="2020-04" db="EMBL/GenBank/DDBJ databases">
        <authorList>
            <person name="Zhang T."/>
        </authorList>
    </citation>
    <scope>NUCLEOTIDE SEQUENCE</scope>
    <source>
        <strain evidence="5">HKST-UBA02</strain>
    </source>
</reference>
<evidence type="ECO:0000259" key="4">
    <source>
        <dbReference type="Pfam" id="PF01420"/>
    </source>
</evidence>
<keyword evidence="3" id="KW-0238">DNA-binding</keyword>
<organism evidence="5 6">
    <name type="scientific">Eiseniibacteriota bacterium</name>
    <dbReference type="NCBI Taxonomy" id="2212470"/>
    <lineage>
        <taxon>Bacteria</taxon>
        <taxon>Candidatus Eiseniibacteriota</taxon>
    </lineage>
</organism>
<keyword evidence="5" id="KW-0540">Nuclease</keyword>
<dbReference type="EMBL" id="JAGQHS010000247">
    <property type="protein sequence ID" value="MCA9759011.1"/>
    <property type="molecule type" value="Genomic_DNA"/>
</dbReference>
<dbReference type="Gene3D" id="3.90.220.20">
    <property type="entry name" value="DNA methylase specificity domains"/>
    <property type="match status" value="2"/>
</dbReference>
<evidence type="ECO:0000256" key="1">
    <source>
        <dbReference type="ARBA" id="ARBA00010923"/>
    </source>
</evidence>
<comment type="caution">
    <text evidence="5">The sequence shown here is derived from an EMBL/GenBank/DDBJ whole genome shotgun (WGS) entry which is preliminary data.</text>
</comment>
<evidence type="ECO:0000256" key="3">
    <source>
        <dbReference type="ARBA" id="ARBA00023125"/>
    </source>
</evidence>
<name>A0A956NHU2_UNCEI</name>
<dbReference type="InterPro" id="IPR052021">
    <property type="entry name" value="Type-I_RS_S_subunit"/>
</dbReference>
<proteinExistence type="inferred from homology"/>
<evidence type="ECO:0000256" key="2">
    <source>
        <dbReference type="ARBA" id="ARBA00022747"/>
    </source>
</evidence>
<reference evidence="5" key="2">
    <citation type="journal article" date="2021" name="Microbiome">
        <title>Successional dynamics and alternative stable states in a saline activated sludge microbial community over 9 years.</title>
        <authorList>
            <person name="Wang Y."/>
            <person name="Ye J."/>
            <person name="Ju F."/>
            <person name="Liu L."/>
            <person name="Boyd J.A."/>
            <person name="Deng Y."/>
            <person name="Parks D.H."/>
            <person name="Jiang X."/>
            <person name="Yin X."/>
            <person name="Woodcroft B.J."/>
            <person name="Tyson G.W."/>
            <person name="Hugenholtz P."/>
            <person name="Polz M.F."/>
            <person name="Zhang T."/>
        </authorList>
    </citation>
    <scope>NUCLEOTIDE SEQUENCE</scope>
    <source>
        <strain evidence="5">HKST-UBA02</strain>
    </source>
</reference>
<dbReference type="PANTHER" id="PTHR30408:SF12">
    <property type="entry name" value="TYPE I RESTRICTION ENZYME MJAVIII SPECIFICITY SUBUNIT"/>
    <property type="match status" value="1"/>
</dbReference>
<dbReference type="GO" id="GO:0004519">
    <property type="term" value="F:endonuclease activity"/>
    <property type="evidence" value="ECO:0007669"/>
    <property type="project" value="UniProtKB-KW"/>
</dbReference>
<gene>
    <name evidence="5" type="ORF">KDA27_24675</name>
</gene>
<keyword evidence="2" id="KW-0680">Restriction system</keyword>
<dbReference type="InterPro" id="IPR000055">
    <property type="entry name" value="Restrct_endonuc_typeI_TRD"/>
</dbReference>
<evidence type="ECO:0000313" key="5">
    <source>
        <dbReference type="EMBL" id="MCA9759011.1"/>
    </source>
</evidence>
<dbReference type="Proteomes" id="UP000739538">
    <property type="component" value="Unassembled WGS sequence"/>
</dbReference>
<dbReference type="Pfam" id="PF01420">
    <property type="entry name" value="Methylase_S"/>
    <property type="match status" value="1"/>
</dbReference>
<evidence type="ECO:0000313" key="6">
    <source>
        <dbReference type="Proteomes" id="UP000739538"/>
    </source>
</evidence>
<feature type="domain" description="Type I restriction modification DNA specificity" evidence="4">
    <location>
        <begin position="32"/>
        <end position="146"/>
    </location>
</feature>
<dbReference type="AlphaFoldDB" id="A0A956NHU2"/>
<dbReference type="PANTHER" id="PTHR30408">
    <property type="entry name" value="TYPE-1 RESTRICTION ENZYME ECOKI SPECIFICITY PROTEIN"/>
    <property type="match status" value="1"/>
</dbReference>
<dbReference type="EC" id="3.1.21.-" evidence="5"/>
<dbReference type="SUPFAM" id="SSF116734">
    <property type="entry name" value="DNA methylase specificity domain"/>
    <property type="match status" value="2"/>
</dbReference>
<dbReference type="GO" id="GO:0003677">
    <property type="term" value="F:DNA binding"/>
    <property type="evidence" value="ECO:0007669"/>
    <property type="project" value="UniProtKB-KW"/>
</dbReference>
<protein>
    <submittedName>
        <fullName evidence="5">Restriction endonuclease subunit S</fullName>
        <ecNumber evidence="5">3.1.21.-</ecNumber>
    </submittedName>
</protein>
<dbReference type="InterPro" id="IPR044946">
    <property type="entry name" value="Restrct_endonuc_typeI_TRD_sf"/>
</dbReference>
<accession>A0A956NHU2</accession>
<keyword evidence="5" id="KW-0255">Endonuclease</keyword>
<sequence length="367" mass="40960">MSAVSETTARIESPERRPLEEVRRGYSAFLRGDVLIAKITPCFENGKVAHARDLPEEVGFGSTEFHVIRPTSEVDGGYLYHLLRAPQVRLWGEGRMKGAAGQRRVPSEFLSALEIPLPPLEEQKRIARILDEADALRAKRRESIEQLDTLLQSTFLDMFGDPVAAGWPTATVADLAGDHRNAIRTGPFGSQLLHSEFVDEGIQVLGIDNVVSNEFRAETDRFITREKYRSLERYKVHPRDVLITIMGTCGRCAVVPDTIVEAINTKHLCCISLNPSKCVPEFLHSYFLLHPIARKYLARSAKGAIMSGLNMGIIKSLPVPVVPIHMQREFARLTATVRTQKSHLRAHLAELDTLFASLQSRAFSGEL</sequence>
<dbReference type="GO" id="GO:0016787">
    <property type="term" value="F:hydrolase activity"/>
    <property type="evidence" value="ECO:0007669"/>
    <property type="project" value="UniProtKB-KW"/>
</dbReference>